<dbReference type="Proteomes" id="UP001221898">
    <property type="component" value="Unassembled WGS sequence"/>
</dbReference>
<evidence type="ECO:0000256" key="1">
    <source>
        <dbReference type="SAM" id="MobiDB-lite"/>
    </source>
</evidence>
<dbReference type="EMBL" id="JAINUG010000139">
    <property type="protein sequence ID" value="KAJ8393216.1"/>
    <property type="molecule type" value="Genomic_DNA"/>
</dbReference>
<accession>A0AAD7S1X1</accession>
<keyword evidence="3" id="KW-1185">Reference proteome</keyword>
<name>A0AAD7S1X1_9TELE</name>
<evidence type="ECO:0000313" key="2">
    <source>
        <dbReference type="EMBL" id="KAJ8393216.1"/>
    </source>
</evidence>
<comment type="caution">
    <text evidence="2">The sequence shown here is derived from an EMBL/GenBank/DDBJ whole genome shotgun (WGS) entry which is preliminary data.</text>
</comment>
<feature type="region of interest" description="Disordered" evidence="1">
    <location>
        <begin position="134"/>
        <end position="154"/>
    </location>
</feature>
<reference evidence="2" key="1">
    <citation type="journal article" date="2023" name="Science">
        <title>Genome structures resolve the early diversification of teleost fishes.</title>
        <authorList>
            <person name="Parey E."/>
            <person name="Louis A."/>
            <person name="Montfort J."/>
            <person name="Bouchez O."/>
            <person name="Roques C."/>
            <person name="Iampietro C."/>
            <person name="Lluch J."/>
            <person name="Castinel A."/>
            <person name="Donnadieu C."/>
            <person name="Desvignes T."/>
            <person name="Floi Bucao C."/>
            <person name="Jouanno E."/>
            <person name="Wen M."/>
            <person name="Mejri S."/>
            <person name="Dirks R."/>
            <person name="Jansen H."/>
            <person name="Henkel C."/>
            <person name="Chen W.J."/>
            <person name="Zahm M."/>
            <person name="Cabau C."/>
            <person name="Klopp C."/>
            <person name="Thompson A.W."/>
            <person name="Robinson-Rechavi M."/>
            <person name="Braasch I."/>
            <person name="Lecointre G."/>
            <person name="Bobe J."/>
            <person name="Postlethwait J.H."/>
            <person name="Berthelot C."/>
            <person name="Roest Crollius H."/>
            <person name="Guiguen Y."/>
        </authorList>
    </citation>
    <scope>NUCLEOTIDE SEQUENCE</scope>
    <source>
        <strain evidence="2">NC1722</strain>
    </source>
</reference>
<evidence type="ECO:0000313" key="3">
    <source>
        <dbReference type="Proteomes" id="UP001221898"/>
    </source>
</evidence>
<gene>
    <name evidence="2" type="ORF">AAFF_G00062880</name>
</gene>
<proteinExistence type="predicted"/>
<sequence>MARSRRLLQQAGSVRGVQATHNTLQAETGRWGKFRTLFSGAVGLRGKRAVWRTPAGAARMKHSSCGAEGPTHWCHNILPYSQPRSREQIRISCKTDELPPKINISRRVGAGEREQPTLEFVYTPANGAAAALIGPDGPRAGGRPTSRRAGNCWGLGDRSAAAPEQCRRLTTSPEPLRPAKHSVSFKAGAGGKLIAMKIEGAPSRPACFPADQSP</sequence>
<organism evidence="2 3">
    <name type="scientific">Aldrovandia affinis</name>
    <dbReference type="NCBI Taxonomy" id="143900"/>
    <lineage>
        <taxon>Eukaryota</taxon>
        <taxon>Metazoa</taxon>
        <taxon>Chordata</taxon>
        <taxon>Craniata</taxon>
        <taxon>Vertebrata</taxon>
        <taxon>Euteleostomi</taxon>
        <taxon>Actinopterygii</taxon>
        <taxon>Neopterygii</taxon>
        <taxon>Teleostei</taxon>
        <taxon>Notacanthiformes</taxon>
        <taxon>Halosauridae</taxon>
        <taxon>Aldrovandia</taxon>
    </lineage>
</organism>
<protein>
    <submittedName>
        <fullName evidence="2">Uncharacterized protein</fullName>
    </submittedName>
</protein>
<dbReference type="AlphaFoldDB" id="A0AAD7S1X1"/>